<dbReference type="Gene3D" id="1.25.10.10">
    <property type="entry name" value="Leucine-rich Repeat Variant"/>
    <property type="match status" value="1"/>
</dbReference>
<gene>
    <name evidence="9" type="ORF">BOTBODRAFT_38173</name>
</gene>
<keyword evidence="3 5" id="KW-0647">Proteasome</keyword>
<keyword evidence="10" id="KW-1185">Reference proteome</keyword>
<feature type="compositionally biased region" description="Acidic residues" evidence="6">
    <location>
        <begin position="39"/>
        <end position="48"/>
    </location>
</feature>
<dbReference type="GO" id="GO:0005634">
    <property type="term" value="C:nucleus"/>
    <property type="evidence" value="ECO:0007669"/>
    <property type="project" value="TreeGrafter"/>
</dbReference>
<comment type="function">
    <text evidence="4 5">Acts as a regulatory subunit of the 26 proteasome which is involved in the ATP-dependent degradation of ubiquitinated proteins.</text>
</comment>
<dbReference type="GO" id="GO:0030234">
    <property type="term" value="F:enzyme regulator activity"/>
    <property type="evidence" value="ECO:0007669"/>
    <property type="project" value="UniProtKB-UniRule"/>
</dbReference>
<dbReference type="InterPro" id="IPR040892">
    <property type="entry name" value="RPN1_N"/>
</dbReference>
<dbReference type="PIRSF" id="PIRSF015965">
    <property type="entry name" value="26S_Psome_Rpn1"/>
    <property type="match status" value="1"/>
</dbReference>
<feature type="region of interest" description="Disordered" evidence="6">
    <location>
        <begin position="1"/>
        <end position="49"/>
    </location>
</feature>
<feature type="domain" description="26S proteasome non-ATPase regulatory subunit RPN1 C-terminal" evidence="8">
    <location>
        <begin position="856"/>
        <end position="909"/>
    </location>
</feature>
<dbReference type="InterPro" id="IPR041433">
    <property type="entry name" value="RPN1_C"/>
</dbReference>
<dbReference type="AlphaFoldDB" id="A0A067LY70"/>
<dbReference type="FunCoup" id="A0A067LY70">
    <property type="interactions" value="887"/>
</dbReference>
<dbReference type="GO" id="GO:0042176">
    <property type="term" value="P:regulation of protein catabolic process"/>
    <property type="evidence" value="ECO:0007669"/>
    <property type="project" value="InterPro"/>
</dbReference>
<dbReference type="FunFam" id="1.25.10.10:FF:000026">
    <property type="entry name" value="26S proteasome non-ATPase regulatory subunit 2"/>
    <property type="match status" value="1"/>
</dbReference>
<dbReference type="Pfam" id="PF18051">
    <property type="entry name" value="RPN1_C"/>
    <property type="match status" value="1"/>
</dbReference>
<dbReference type="OrthoDB" id="10252509at2759"/>
<feature type="domain" description="RPN1 N-terminal" evidence="7">
    <location>
        <begin position="55"/>
        <end position="378"/>
    </location>
</feature>
<dbReference type="GO" id="GO:0008540">
    <property type="term" value="C:proteasome regulatory particle, base subcomplex"/>
    <property type="evidence" value="ECO:0007669"/>
    <property type="project" value="UniProtKB-UniRule"/>
</dbReference>
<sequence length="917" mass="100933">MAAPELPVAPVQSDDKTKPKKDEPDAKGKAKDDKKPEGTEEEELSEEDQQLRNELEMLVERLKESNTSLHRPALETLRTLIRTSTSSMTSVPKPLKFLRPHYPDLQALHKTWPPSEDSSLFADILSVLAMTYSDTQPRGTLHYRLLAAKTSNAPSDPGSWGHEYIRHLASELGPEYTHRTENNEDIEELRELGNVCATFLLGHNAEADAVDLLEELETVHRIGELVDKDNFSRVCAYMISCVNFLPPPDDVSFLKTAHSIYLQFSKFPEAMSLSIRLFDPELIAQDFNAPANPLMKRQLAFLLARAQIPIEWIQPSSSDIDIDTESTGSPNSDDQGLPDDLMECLGNTKLWAHFRAFGKELGVEDPKSLEDIYKSHLENTRTSTSVDSAKANLAGTFVNAFVNAGFGNDKLMVEAEEGSSWIYKNKEHGMMSAAASLGLSLLWDTEVGLSHVDKYTYSTEEHIKAGALLATGMLQCGVRSEMDAALSLLHDHLDNKSVPIKTSAITGLGLAYVGSHREDLAALLLPHVADENVSMEVASLAALALGFIFVGSCNGEVTSTILQTLMEREDAHLNEKWARFMVLGLALLFVGRQDTSDATIETLKAIPHPISKQAQILVEICSFAGTGNVLKVQALLHHCNDHIDKEKEDDTFQAFAVIGIALVAMGEDVGAEMSLRQFNHLMTYGDPVIRKAVPLALGLISASNPQLSILDTLSKYSHDNDLAVALNAILAMGLVGAGTNNARLAQMLRQLAGYYHKEPDCLFMVRISQGLVHMGKGTIGINPFFSDRQILSKTAVAGLLATLVAFTDAKSFILDKSHWMLYFLVTAMYPRFLITLDEELNNKAVTCRVGQAVDVIGLAGKPRTISGFQTHQTPVRLGTTERAELGTEEYIPFAHVLEGFVILQKNPGWEDETKMEL</sequence>
<evidence type="ECO:0000256" key="4">
    <source>
        <dbReference type="ARBA" id="ARBA00057191"/>
    </source>
</evidence>
<dbReference type="HOGENOM" id="CLU_008705_1_0_1"/>
<evidence type="ECO:0000256" key="3">
    <source>
        <dbReference type="ARBA" id="ARBA00022942"/>
    </source>
</evidence>
<dbReference type="STRING" id="930990.A0A067LY70"/>
<dbReference type="Proteomes" id="UP000027195">
    <property type="component" value="Unassembled WGS sequence"/>
</dbReference>
<comment type="similarity">
    <text evidence="1 5">Belongs to the proteasome subunit S2 family.</text>
</comment>
<evidence type="ECO:0000256" key="1">
    <source>
        <dbReference type="ARBA" id="ARBA00005460"/>
    </source>
</evidence>
<dbReference type="Pfam" id="PF17781">
    <property type="entry name" value="RPN1_RPN2_N"/>
    <property type="match status" value="1"/>
</dbReference>
<protein>
    <recommendedName>
        <fullName evidence="5">26S proteasome regulatory subunit RPN1</fullName>
    </recommendedName>
</protein>
<dbReference type="PANTHER" id="PTHR10943">
    <property type="entry name" value="26S PROTEASOME NON-ATPASE REGULATORY SUBUNIT"/>
    <property type="match status" value="1"/>
</dbReference>
<accession>A0A067LY70</accession>
<evidence type="ECO:0000313" key="9">
    <source>
        <dbReference type="EMBL" id="KDQ08194.1"/>
    </source>
</evidence>
<evidence type="ECO:0000313" key="10">
    <source>
        <dbReference type="Proteomes" id="UP000027195"/>
    </source>
</evidence>
<reference evidence="10" key="1">
    <citation type="journal article" date="2014" name="Proc. Natl. Acad. Sci. U.S.A.">
        <title>Extensive sampling of basidiomycete genomes demonstrates inadequacy of the white-rot/brown-rot paradigm for wood decay fungi.</title>
        <authorList>
            <person name="Riley R."/>
            <person name="Salamov A.A."/>
            <person name="Brown D.W."/>
            <person name="Nagy L.G."/>
            <person name="Floudas D."/>
            <person name="Held B.W."/>
            <person name="Levasseur A."/>
            <person name="Lombard V."/>
            <person name="Morin E."/>
            <person name="Otillar R."/>
            <person name="Lindquist E.A."/>
            <person name="Sun H."/>
            <person name="LaButti K.M."/>
            <person name="Schmutz J."/>
            <person name="Jabbour D."/>
            <person name="Luo H."/>
            <person name="Baker S.E."/>
            <person name="Pisabarro A.G."/>
            <person name="Walton J.D."/>
            <person name="Blanchette R.A."/>
            <person name="Henrissat B."/>
            <person name="Martin F."/>
            <person name="Cullen D."/>
            <person name="Hibbett D.S."/>
            <person name="Grigoriev I.V."/>
        </authorList>
    </citation>
    <scope>NUCLEOTIDE SEQUENCE [LARGE SCALE GENOMIC DNA]</scope>
    <source>
        <strain evidence="10">FD-172 SS1</strain>
    </source>
</reference>
<dbReference type="InterPro" id="IPR016643">
    <property type="entry name" value="26S_Psome_Rpn1"/>
</dbReference>
<evidence type="ECO:0000259" key="8">
    <source>
        <dbReference type="Pfam" id="PF18051"/>
    </source>
</evidence>
<dbReference type="GO" id="GO:0043161">
    <property type="term" value="P:proteasome-mediated ubiquitin-dependent protein catabolic process"/>
    <property type="evidence" value="ECO:0007669"/>
    <property type="project" value="TreeGrafter"/>
</dbReference>
<proteinExistence type="inferred from homology"/>
<dbReference type="EMBL" id="KL198094">
    <property type="protein sequence ID" value="KDQ08194.1"/>
    <property type="molecule type" value="Genomic_DNA"/>
</dbReference>
<dbReference type="InterPro" id="IPR002015">
    <property type="entry name" value="Proteasome/cyclosome_rpt"/>
</dbReference>
<dbReference type="InParanoid" id="A0A067LY70"/>
<dbReference type="InterPro" id="IPR011989">
    <property type="entry name" value="ARM-like"/>
</dbReference>
<dbReference type="SUPFAM" id="SSF48371">
    <property type="entry name" value="ARM repeat"/>
    <property type="match status" value="1"/>
</dbReference>
<keyword evidence="2" id="KW-0677">Repeat</keyword>
<evidence type="ECO:0000256" key="2">
    <source>
        <dbReference type="ARBA" id="ARBA00022737"/>
    </source>
</evidence>
<organism evidence="9 10">
    <name type="scientific">Botryobasidium botryosum (strain FD-172 SS1)</name>
    <dbReference type="NCBI Taxonomy" id="930990"/>
    <lineage>
        <taxon>Eukaryota</taxon>
        <taxon>Fungi</taxon>
        <taxon>Dikarya</taxon>
        <taxon>Basidiomycota</taxon>
        <taxon>Agaricomycotina</taxon>
        <taxon>Agaricomycetes</taxon>
        <taxon>Cantharellales</taxon>
        <taxon>Botryobasidiaceae</taxon>
        <taxon>Botryobasidium</taxon>
    </lineage>
</organism>
<evidence type="ECO:0000256" key="5">
    <source>
        <dbReference type="PIRNR" id="PIRNR015965"/>
    </source>
</evidence>
<dbReference type="PANTHER" id="PTHR10943:SF1">
    <property type="entry name" value="26S PROTEASOME NON-ATPASE REGULATORY SUBUNIT 2"/>
    <property type="match status" value="1"/>
</dbReference>
<dbReference type="InterPro" id="IPR016024">
    <property type="entry name" value="ARM-type_fold"/>
</dbReference>
<dbReference type="GO" id="GO:0034515">
    <property type="term" value="C:proteasome storage granule"/>
    <property type="evidence" value="ECO:0007669"/>
    <property type="project" value="TreeGrafter"/>
</dbReference>
<evidence type="ECO:0000256" key="6">
    <source>
        <dbReference type="SAM" id="MobiDB-lite"/>
    </source>
</evidence>
<name>A0A067LY70_BOTB1</name>
<feature type="compositionally biased region" description="Basic and acidic residues" evidence="6">
    <location>
        <begin position="13"/>
        <end position="38"/>
    </location>
</feature>
<evidence type="ECO:0000259" key="7">
    <source>
        <dbReference type="Pfam" id="PF17781"/>
    </source>
</evidence>
<dbReference type="Pfam" id="PF01851">
    <property type="entry name" value="PC_rep"/>
    <property type="match status" value="1"/>
</dbReference>